<dbReference type="HOGENOM" id="CLU_079632_3_0_11"/>
<feature type="region of interest" description="Disordered" evidence="1">
    <location>
        <begin position="130"/>
        <end position="149"/>
    </location>
</feature>
<evidence type="ECO:0000313" key="5">
    <source>
        <dbReference type="Proteomes" id="UP000004926"/>
    </source>
</evidence>
<evidence type="ECO:0000256" key="1">
    <source>
        <dbReference type="SAM" id="MobiDB-lite"/>
    </source>
</evidence>
<keyword evidence="2" id="KW-0732">Signal</keyword>
<feature type="compositionally biased region" description="Polar residues" evidence="1">
    <location>
        <begin position="63"/>
        <end position="76"/>
    </location>
</feature>
<feature type="region of interest" description="Disordered" evidence="1">
    <location>
        <begin position="30"/>
        <end position="85"/>
    </location>
</feature>
<dbReference type="Proteomes" id="UP000004926">
    <property type="component" value="Chromosome"/>
</dbReference>
<feature type="chain" id="PRO_5039200166" description="DUF4232 domain-containing protein" evidence="2">
    <location>
        <begin position="21"/>
        <end position="225"/>
    </location>
</feature>
<feature type="compositionally biased region" description="Polar residues" evidence="1">
    <location>
        <begin position="32"/>
        <end position="50"/>
    </location>
</feature>
<sequence length="225" mass="22509">MTRKRVASPAVALVATGVAAVLGLAGCGGGAQNTAGSAQSPVQSRPSDQRTTQAQPTAETEADPTTSESVRGSGTPAQGGPAPCRSAELALSLGRGSAAAGTYYRPLRFTNEGDDRCVLRGFPGVSYVAGEDGRQVGPAAGREGPKGDPVSLGPGEVAHAVVGFVQVRNYDPAACKPTPVRGLRVYPPGETGAKYIEAPGTGCASDDIPGNQLTVRTVEPGPGGA</sequence>
<evidence type="ECO:0000313" key="4">
    <source>
        <dbReference type="EMBL" id="EHR48641.1"/>
    </source>
</evidence>
<dbReference type="InterPro" id="IPR025326">
    <property type="entry name" value="DUF4232"/>
</dbReference>
<accession>H5X1B7</accession>
<proteinExistence type="predicted"/>
<reference evidence="4 5" key="1">
    <citation type="journal article" date="2012" name="Stand. Genomic Sci.">
        <title>Genome sequence of the ocean sediment bacterium Saccharomonospora marina type strain (XMU15(T)).</title>
        <authorList>
            <person name="Klenk H.P."/>
            <person name="Lu M."/>
            <person name="Lucas S."/>
            <person name="Lapidus A."/>
            <person name="Copeland A."/>
            <person name="Pitluck S."/>
            <person name="Goodwin L.A."/>
            <person name="Han C."/>
            <person name="Tapia R."/>
            <person name="Brambilla E.M."/>
            <person name="Potter G."/>
            <person name="Land M."/>
            <person name="Ivanova N."/>
            <person name="Rohde M."/>
            <person name="Goker M."/>
            <person name="Detter J.C."/>
            <person name="Li W.J."/>
            <person name="Kyrpides N.C."/>
            <person name="Woyke T."/>
        </authorList>
    </citation>
    <scope>NUCLEOTIDE SEQUENCE [LARGE SCALE GENOMIC DNA]</scope>
    <source>
        <strain evidence="4 5">XMU15</strain>
    </source>
</reference>
<organism evidence="4 5">
    <name type="scientific">Saccharomonospora marina XMU15</name>
    <dbReference type="NCBI Taxonomy" id="882083"/>
    <lineage>
        <taxon>Bacteria</taxon>
        <taxon>Bacillati</taxon>
        <taxon>Actinomycetota</taxon>
        <taxon>Actinomycetes</taxon>
        <taxon>Pseudonocardiales</taxon>
        <taxon>Pseudonocardiaceae</taxon>
        <taxon>Saccharomonospora</taxon>
    </lineage>
</organism>
<feature type="domain" description="DUF4232" evidence="3">
    <location>
        <begin position="84"/>
        <end position="218"/>
    </location>
</feature>
<dbReference type="eggNOG" id="ENOG50330G5">
    <property type="taxonomic scope" value="Bacteria"/>
</dbReference>
<feature type="signal peptide" evidence="2">
    <location>
        <begin position="1"/>
        <end position="20"/>
    </location>
</feature>
<dbReference type="OrthoDB" id="3268346at2"/>
<dbReference type="RefSeq" id="WP_009152032.1">
    <property type="nucleotide sequence ID" value="NZ_CM001439.1"/>
</dbReference>
<dbReference type="Pfam" id="PF14016">
    <property type="entry name" value="DUF4232"/>
    <property type="match status" value="1"/>
</dbReference>
<keyword evidence="5" id="KW-1185">Reference proteome</keyword>
<dbReference type="STRING" id="882083.SacmaDRAFT_0334"/>
<dbReference type="AlphaFoldDB" id="H5X1B7"/>
<evidence type="ECO:0000259" key="3">
    <source>
        <dbReference type="Pfam" id="PF14016"/>
    </source>
</evidence>
<name>H5X1B7_9PSEU</name>
<dbReference type="EMBL" id="CM001439">
    <property type="protein sequence ID" value="EHR48641.1"/>
    <property type="molecule type" value="Genomic_DNA"/>
</dbReference>
<dbReference type="PROSITE" id="PS51257">
    <property type="entry name" value="PROKAR_LIPOPROTEIN"/>
    <property type="match status" value="1"/>
</dbReference>
<gene>
    <name evidence="4" type="ORF">SacmaDRAFT_0334</name>
</gene>
<evidence type="ECO:0000256" key="2">
    <source>
        <dbReference type="SAM" id="SignalP"/>
    </source>
</evidence>
<protein>
    <recommendedName>
        <fullName evidence="3">DUF4232 domain-containing protein</fullName>
    </recommendedName>
</protein>